<keyword evidence="4" id="KW-0547">Nucleotide-binding</keyword>
<dbReference type="Pfam" id="PF08352">
    <property type="entry name" value="oligo_HPY"/>
    <property type="match status" value="1"/>
</dbReference>
<reference evidence="7 8" key="1">
    <citation type="submission" date="2018-05" db="EMBL/GenBank/DDBJ databases">
        <title>Acuticoccus sediminis sp. nov., isolated from deep-sea sediment of Indian Ocean.</title>
        <authorList>
            <person name="Liu X."/>
            <person name="Lai Q."/>
            <person name="Du Y."/>
            <person name="Sun F."/>
            <person name="Zhang X."/>
            <person name="Wang S."/>
            <person name="Shao Z."/>
        </authorList>
    </citation>
    <scope>NUCLEOTIDE SEQUENCE [LARGE SCALE GENOMIC DNA]</scope>
    <source>
        <strain evidence="7 8">PTG4-2</strain>
    </source>
</reference>
<evidence type="ECO:0000256" key="2">
    <source>
        <dbReference type="ARBA" id="ARBA00005417"/>
    </source>
</evidence>
<name>A0A8B2NKG1_9HYPH</name>
<comment type="similarity">
    <text evidence="2">Belongs to the ABC transporter superfamily.</text>
</comment>
<evidence type="ECO:0000313" key="7">
    <source>
        <dbReference type="EMBL" id="RAI00105.1"/>
    </source>
</evidence>
<accession>A0A8B2NKG1</accession>
<dbReference type="GO" id="GO:0016887">
    <property type="term" value="F:ATP hydrolysis activity"/>
    <property type="evidence" value="ECO:0007669"/>
    <property type="project" value="InterPro"/>
</dbReference>
<dbReference type="InterPro" id="IPR050319">
    <property type="entry name" value="ABC_transp_ATP-bind"/>
</dbReference>
<dbReference type="AlphaFoldDB" id="A0A8B2NKG1"/>
<keyword evidence="8" id="KW-1185">Reference proteome</keyword>
<dbReference type="Proteomes" id="UP000249590">
    <property type="component" value="Unassembled WGS sequence"/>
</dbReference>
<sequence length="287" mass="30677">MNAPLVRVEGLTKVFAPRRTVAMRIAGRTPPALTAVDDVSFTIRKGTTYALVGESGSGKSTIARMVAGLLEPTRGTVRIGDAAVTGAGQAAADAAGRRRLQMIFQDPYSSLNPRWKVNAIIGEPLMGPGERKGRAETLGAVGTLLERVGLHPDDGVRYPHEFSGGQRQRIAIARAIATRADFIICDEPTSALDVSVQAQILNLMRELQDELGLTYFFISHNLAVVRFMADDIGVLSRGRLVEDGPAAAIFEAPRHEYTRRLIAAVPTVDAVEERVGAPGQAVSGEAP</sequence>
<dbReference type="EMBL" id="QHHQ01000004">
    <property type="protein sequence ID" value="RAI00105.1"/>
    <property type="molecule type" value="Genomic_DNA"/>
</dbReference>
<dbReference type="GO" id="GO:0015833">
    <property type="term" value="P:peptide transport"/>
    <property type="evidence" value="ECO:0007669"/>
    <property type="project" value="InterPro"/>
</dbReference>
<dbReference type="GO" id="GO:0005524">
    <property type="term" value="F:ATP binding"/>
    <property type="evidence" value="ECO:0007669"/>
    <property type="project" value="UniProtKB-KW"/>
</dbReference>
<dbReference type="PROSITE" id="PS50893">
    <property type="entry name" value="ABC_TRANSPORTER_2"/>
    <property type="match status" value="1"/>
</dbReference>
<evidence type="ECO:0000259" key="6">
    <source>
        <dbReference type="PROSITE" id="PS50893"/>
    </source>
</evidence>
<gene>
    <name evidence="7" type="ORF">DLJ53_20525</name>
</gene>
<evidence type="ECO:0000256" key="3">
    <source>
        <dbReference type="ARBA" id="ARBA00022448"/>
    </source>
</evidence>
<protein>
    <submittedName>
        <fullName evidence="7">ABC transporter ATP-binding protein</fullName>
    </submittedName>
</protein>
<evidence type="ECO:0000256" key="5">
    <source>
        <dbReference type="ARBA" id="ARBA00022840"/>
    </source>
</evidence>
<evidence type="ECO:0000313" key="8">
    <source>
        <dbReference type="Proteomes" id="UP000249590"/>
    </source>
</evidence>
<dbReference type="PROSITE" id="PS00211">
    <property type="entry name" value="ABC_TRANSPORTER_1"/>
    <property type="match status" value="1"/>
</dbReference>
<evidence type="ECO:0000256" key="4">
    <source>
        <dbReference type="ARBA" id="ARBA00022741"/>
    </source>
</evidence>
<dbReference type="GO" id="GO:0005886">
    <property type="term" value="C:plasma membrane"/>
    <property type="evidence" value="ECO:0007669"/>
    <property type="project" value="UniProtKB-SubCell"/>
</dbReference>
<dbReference type="Pfam" id="PF00005">
    <property type="entry name" value="ABC_tran"/>
    <property type="match status" value="1"/>
</dbReference>
<dbReference type="InterPro" id="IPR027417">
    <property type="entry name" value="P-loop_NTPase"/>
</dbReference>
<dbReference type="InterPro" id="IPR003593">
    <property type="entry name" value="AAA+_ATPase"/>
</dbReference>
<dbReference type="GO" id="GO:0055085">
    <property type="term" value="P:transmembrane transport"/>
    <property type="evidence" value="ECO:0007669"/>
    <property type="project" value="UniProtKB-ARBA"/>
</dbReference>
<comment type="subcellular location">
    <subcellularLocation>
        <location evidence="1">Cell inner membrane</location>
        <topology evidence="1">Peripheral membrane protein</topology>
    </subcellularLocation>
</comment>
<proteinExistence type="inferred from homology"/>
<organism evidence="7 8">
    <name type="scientific">Acuticoccus sediminis</name>
    <dbReference type="NCBI Taxonomy" id="2184697"/>
    <lineage>
        <taxon>Bacteria</taxon>
        <taxon>Pseudomonadati</taxon>
        <taxon>Pseudomonadota</taxon>
        <taxon>Alphaproteobacteria</taxon>
        <taxon>Hyphomicrobiales</taxon>
        <taxon>Amorphaceae</taxon>
        <taxon>Acuticoccus</taxon>
    </lineage>
</organism>
<dbReference type="Gene3D" id="3.40.50.300">
    <property type="entry name" value="P-loop containing nucleotide triphosphate hydrolases"/>
    <property type="match status" value="1"/>
</dbReference>
<dbReference type="PANTHER" id="PTHR43776">
    <property type="entry name" value="TRANSPORT ATP-BINDING PROTEIN"/>
    <property type="match status" value="1"/>
</dbReference>
<comment type="caution">
    <text evidence="7">The sequence shown here is derived from an EMBL/GenBank/DDBJ whole genome shotgun (WGS) entry which is preliminary data.</text>
</comment>
<evidence type="ECO:0000256" key="1">
    <source>
        <dbReference type="ARBA" id="ARBA00004417"/>
    </source>
</evidence>
<keyword evidence="3" id="KW-0813">Transport</keyword>
<keyword evidence="5 7" id="KW-0067">ATP-binding</keyword>
<dbReference type="InterPro" id="IPR017871">
    <property type="entry name" value="ABC_transporter-like_CS"/>
</dbReference>
<dbReference type="SMART" id="SM00382">
    <property type="entry name" value="AAA"/>
    <property type="match status" value="1"/>
</dbReference>
<dbReference type="CDD" id="cd03257">
    <property type="entry name" value="ABC_NikE_OppD_transporters"/>
    <property type="match status" value="1"/>
</dbReference>
<dbReference type="PANTHER" id="PTHR43776:SF7">
    <property type="entry name" value="D,D-DIPEPTIDE TRANSPORT ATP-BINDING PROTEIN DDPF-RELATED"/>
    <property type="match status" value="1"/>
</dbReference>
<dbReference type="SUPFAM" id="SSF52540">
    <property type="entry name" value="P-loop containing nucleoside triphosphate hydrolases"/>
    <property type="match status" value="1"/>
</dbReference>
<dbReference type="InterPro" id="IPR013563">
    <property type="entry name" value="Oligopep_ABC_C"/>
</dbReference>
<dbReference type="OrthoDB" id="9802264at2"/>
<dbReference type="RefSeq" id="WP_111348693.1">
    <property type="nucleotide sequence ID" value="NZ_QHHQ01000004.1"/>
</dbReference>
<dbReference type="InterPro" id="IPR003439">
    <property type="entry name" value="ABC_transporter-like_ATP-bd"/>
</dbReference>
<feature type="domain" description="ABC transporter" evidence="6">
    <location>
        <begin position="6"/>
        <end position="262"/>
    </location>
</feature>